<dbReference type="NCBIfam" id="NF009206">
    <property type="entry name" value="PRK12555.1"/>
    <property type="match status" value="1"/>
</dbReference>
<dbReference type="PANTHER" id="PTHR42872">
    <property type="entry name" value="PROTEIN-GLUTAMATE METHYLESTERASE/PROTEIN-GLUTAMINE GLUTAMINASE"/>
    <property type="match status" value="1"/>
</dbReference>
<dbReference type="PROSITE" id="PS50122">
    <property type="entry name" value="CHEB"/>
    <property type="match status" value="1"/>
</dbReference>
<evidence type="ECO:0000313" key="12">
    <source>
        <dbReference type="Proteomes" id="UP000465601"/>
    </source>
</evidence>
<dbReference type="EMBL" id="WBZB01000013">
    <property type="protein sequence ID" value="KAB3531363.1"/>
    <property type="molecule type" value="Genomic_DNA"/>
</dbReference>
<dbReference type="PROSITE" id="PS50110">
    <property type="entry name" value="RESPONSE_REGULATORY"/>
    <property type="match status" value="1"/>
</dbReference>
<dbReference type="GO" id="GO:0005737">
    <property type="term" value="C:cytoplasm"/>
    <property type="evidence" value="ECO:0007669"/>
    <property type="project" value="UniProtKB-SubCell"/>
</dbReference>
<dbReference type="NCBIfam" id="NF001965">
    <property type="entry name" value="PRK00742.1"/>
    <property type="match status" value="1"/>
</dbReference>
<comment type="function">
    <text evidence="6">Involved in chemotaxis. Part of a chemotaxis signal transduction system that modulates chemotaxis in response to various stimuli. Catalyzes the demethylation of specific methylglutamate residues introduced into the chemoreceptors (methyl-accepting chemotaxis proteins or MCP) by CheR. Also mediates the irreversible deamidation of specific glutamine residues to glutamic acid.</text>
</comment>
<feature type="domain" description="CheB-type methylesterase" evidence="10">
    <location>
        <begin position="165"/>
        <end position="360"/>
    </location>
</feature>
<sequence>MVKNNKEIKVLIVDDSAFMRKILSDIINADKHLTVIGTARNGLEAIDKVKELKPDVVTMDVEMPIMNGIEALEIIMKNSPLPVVMLSSLTTEGGEATITALELGAVDFISKPSSVFKINAEVMKQELTTMVKAAANVKLIKKLQSDVKFEEKSLDINFIEATSKQSSSLKIIAIGTSTGGPRALQSIIPLIPENVSAAILIVQHMPAGFTKSLADRLNSMSKIQVKEAVDNEKILKGTAYVAPGNYHLTVKIDHNGEYFIKLTQENPVLGHRPSADVMFSSIAQLRKRNVIGVILTGMGSDGAMGLKELKEKTNSPIIAQDEYSCVVYGMPKSAVKHGVVDEIVPLNRIANVIIKRLEVL</sequence>
<feature type="active site" evidence="6 7">
    <location>
        <position position="301"/>
    </location>
</feature>
<dbReference type="EC" id="3.1.1.61" evidence="6"/>
<dbReference type="GO" id="GO:0000156">
    <property type="term" value="F:phosphorelay response regulator activity"/>
    <property type="evidence" value="ECO:0007669"/>
    <property type="project" value="InterPro"/>
</dbReference>
<dbReference type="HAMAP" id="MF_00099">
    <property type="entry name" value="CheB_chemtxs"/>
    <property type="match status" value="1"/>
</dbReference>
<dbReference type="RefSeq" id="WP_151865089.1">
    <property type="nucleotide sequence ID" value="NZ_WBZB01000013.1"/>
</dbReference>
<evidence type="ECO:0000256" key="5">
    <source>
        <dbReference type="ARBA" id="ARBA00048267"/>
    </source>
</evidence>
<feature type="active site" evidence="6 7">
    <location>
        <position position="177"/>
    </location>
</feature>
<comment type="caution">
    <text evidence="11">The sequence shown here is derived from an EMBL/GenBank/DDBJ whole genome shotgun (WGS) entry which is preliminary data.</text>
</comment>
<dbReference type="GO" id="GO:0006935">
    <property type="term" value="P:chemotaxis"/>
    <property type="evidence" value="ECO:0007669"/>
    <property type="project" value="UniProtKB-UniRule"/>
</dbReference>
<comment type="subcellular location">
    <subcellularLocation>
        <location evidence="6">Cytoplasm</location>
    </subcellularLocation>
</comment>
<dbReference type="InterPro" id="IPR000673">
    <property type="entry name" value="Sig_transdc_resp-reg_Me-estase"/>
</dbReference>
<dbReference type="EC" id="3.5.1.44" evidence="6"/>
<gene>
    <name evidence="6" type="primary">cheB</name>
    <name evidence="11" type="ORF">F8153_04070</name>
</gene>
<dbReference type="CDD" id="cd16432">
    <property type="entry name" value="CheB_Rec"/>
    <property type="match status" value="1"/>
</dbReference>
<dbReference type="OrthoDB" id="9793421at2"/>
<comment type="catalytic activity">
    <reaction evidence="5 6">
        <text>[protein]-L-glutamate 5-O-methyl ester + H2O = L-glutamyl-[protein] + methanol + H(+)</text>
        <dbReference type="Rhea" id="RHEA:23236"/>
        <dbReference type="Rhea" id="RHEA-COMP:10208"/>
        <dbReference type="Rhea" id="RHEA-COMP:10311"/>
        <dbReference type="ChEBI" id="CHEBI:15377"/>
        <dbReference type="ChEBI" id="CHEBI:15378"/>
        <dbReference type="ChEBI" id="CHEBI:17790"/>
        <dbReference type="ChEBI" id="CHEBI:29973"/>
        <dbReference type="ChEBI" id="CHEBI:82795"/>
        <dbReference type="EC" id="3.1.1.61"/>
    </reaction>
</comment>
<evidence type="ECO:0000313" key="11">
    <source>
        <dbReference type="EMBL" id="KAB3531363.1"/>
    </source>
</evidence>
<name>A0A833HPV9_9FIRM</name>
<keyword evidence="12" id="KW-1185">Reference proteome</keyword>
<dbReference type="InterPro" id="IPR001789">
    <property type="entry name" value="Sig_transdc_resp-reg_receiver"/>
</dbReference>
<feature type="domain" description="Response regulatory" evidence="9">
    <location>
        <begin position="9"/>
        <end position="126"/>
    </location>
</feature>
<dbReference type="InterPro" id="IPR011006">
    <property type="entry name" value="CheY-like_superfamily"/>
</dbReference>
<evidence type="ECO:0000259" key="10">
    <source>
        <dbReference type="PROSITE" id="PS50122"/>
    </source>
</evidence>
<evidence type="ECO:0000256" key="8">
    <source>
        <dbReference type="PROSITE-ProRule" id="PRU00169"/>
    </source>
</evidence>
<evidence type="ECO:0000256" key="3">
    <source>
        <dbReference type="ARBA" id="ARBA00022801"/>
    </source>
</evidence>
<proteinExistence type="inferred from homology"/>
<dbReference type="SMART" id="SM00448">
    <property type="entry name" value="REC"/>
    <property type="match status" value="1"/>
</dbReference>
<dbReference type="SUPFAM" id="SSF52172">
    <property type="entry name" value="CheY-like"/>
    <property type="match status" value="1"/>
</dbReference>
<feature type="modified residue" description="4-aspartylphosphate" evidence="6 8">
    <location>
        <position position="60"/>
    </location>
</feature>
<comment type="similarity">
    <text evidence="6">Belongs to the CheB family.</text>
</comment>
<evidence type="ECO:0000256" key="1">
    <source>
        <dbReference type="ARBA" id="ARBA00022490"/>
    </source>
</evidence>
<dbReference type="SUPFAM" id="SSF52738">
    <property type="entry name" value="Methylesterase CheB, C-terminal domain"/>
    <property type="match status" value="1"/>
</dbReference>
<dbReference type="Pfam" id="PF00072">
    <property type="entry name" value="Response_reg"/>
    <property type="match status" value="1"/>
</dbReference>
<dbReference type="Proteomes" id="UP000465601">
    <property type="component" value="Unassembled WGS sequence"/>
</dbReference>
<keyword evidence="1 6" id="KW-0963">Cytoplasm</keyword>
<dbReference type="GO" id="GO:0050568">
    <property type="term" value="F:protein-glutamine glutaminase activity"/>
    <property type="evidence" value="ECO:0007669"/>
    <property type="project" value="UniProtKB-UniRule"/>
</dbReference>
<dbReference type="PANTHER" id="PTHR42872:SF6">
    <property type="entry name" value="PROTEIN-GLUTAMATE METHYLESTERASE_PROTEIN-GLUTAMINE GLUTAMINASE"/>
    <property type="match status" value="1"/>
</dbReference>
<comment type="catalytic activity">
    <reaction evidence="6">
        <text>L-glutaminyl-[protein] + H2O = L-glutamyl-[protein] + NH4(+)</text>
        <dbReference type="Rhea" id="RHEA:16441"/>
        <dbReference type="Rhea" id="RHEA-COMP:10207"/>
        <dbReference type="Rhea" id="RHEA-COMP:10208"/>
        <dbReference type="ChEBI" id="CHEBI:15377"/>
        <dbReference type="ChEBI" id="CHEBI:28938"/>
        <dbReference type="ChEBI" id="CHEBI:29973"/>
        <dbReference type="ChEBI" id="CHEBI:30011"/>
        <dbReference type="EC" id="3.5.1.44"/>
    </reaction>
</comment>
<dbReference type="InterPro" id="IPR035909">
    <property type="entry name" value="CheB_C"/>
</dbReference>
<evidence type="ECO:0000256" key="2">
    <source>
        <dbReference type="ARBA" id="ARBA00022500"/>
    </source>
</evidence>
<evidence type="ECO:0000259" key="9">
    <source>
        <dbReference type="PROSITE" id="PS50110"/>
    </source>
</evidence>
<keyword evidence="3 6" id="KW-0378">Hydrolase</keyword>
<feature type="active site" evidence="6 7">
    <location>
        <position position="204"/>
    </location>
</feature>
<keyword evidence="6 8" id="KW-0597">Phosphoprotein</keyword>
<evidence type="ECO:0000256" key="7">
    <source>
        <dbReference type="PROSITE-ProRule" id="PRU00050"/>
    </source>
</evidence>
<dbReference type="GO" id="GO:0008984">
    <property type="term" value="F:protein-glutamate methylesterase activity"/>
    <property type="evidence" value="ECO:0007669"/>
    <property type="project" value="UniProtKB-UniRule"/>
</dbReference>
<comment type="function">
    <text evidence="4">May play the central regulatory role in sporulation. It may be an element of the effector pathway responsible for the activation of sporulation genes in response to nutritional stress. Spo0A may act in concert with spo0H (a sigma factor) to control the expression of some genes that are critical to the sporulation process.</text>
</comment>
<dbReference type="AlphaFoldDB" id="A0A833HPV9"/>
<dbReference type="Gene3D" id="3.40.50.2300">
    <property type="match status" value="1"/>
</dbReference>
<dbReference type="Pfam" id="PF01339">
    <property type="entry name" value="CheB_methylest"/>
    <property type="match status" value="1"/>
</dbReference>
<reference evidence="11 12" key="1">
    <citation type="submission" date="2019-10" db="EMBL/GenBank/DDBJ databases">
        <title>Alkaliphilus serpentinus sp. nov. and Alkaliphilus pronyensis sp. nov., two novel anaerobic alkaliphilic species isolated from the serpentinized-hosted hydrothermal field of the Prony Bay (New Caledonia).</title>
        <authorList>
            <person name="Postec A."/>
        </authorList>
    </citation>
    <scope>NUCLEOTIDE SEQUENCE [LARGE SCALE GENOMIC DNA]</scope>
    <source>
        <strain evidence="11 12">LacT</strain>
    </source>
</reference>
<dbReference type="CDD" id="cd17541">
    <property type="entry name" value="REC_CheB-like"/>
    <property type="match status" value="1"/>
</dbReference>
<protein>
    <recommendedName>
        <fullName evidence="6">Protein-glutamate methylesterase/protein-glutamine glutaminase</fullName>
        <ecNumber evidence="6">3.1.1.61</ecNumber>
        <ecNumber evidence="6">3.5.1.44</ecNumber>
    </recommendedName>
</protein>
<evidence type="ECO:0000256" key="4">
    <source>
        <dbReference type="ARBA" id="ARBA00024867"/>
    </source>
</evidence>
<evidence type="ECO:0000256" key="6">
    <source>
        <dbReference type="HAMAP-Rule" id="MF_00099"/>
    </source>
</evidence>
<accession>A0A833HPV9</accession>
<dbReference type="InterPro" id="IPR008248">
    <property type="entry name" value="CheB-like"/>
</dbReference>
<organism evidence="11 12">
    <name type="scientific">Alkaliphilus serpentinus</name>
    <dbReference type="NCBI Taxonomy" id="1482731"/>
    <lineage>
        <taxon>Bacteria</taxon>
        <taxon>Bacillati</taxon>
        <taxon>Bacillota</taxon>
        <taxon>Clostridia</taxon>
        <taxon>Peptostreptococcales</taxon>
        <taxon>Natronincolaceae</taxon>
        <taxon>Alkaliphilus</taxon>
    </lineage>
</organism>
<dbReference type="Gene3D" id="3.40.50.180">
    <property type="entry name" value="Methylesterase CheB, C-terminal domain"/>
    <property type="match status" value="1"/>
</dbReference>
<keyword evidence="2 6" id="KW-0145">Chemotaxis</keyword>
<comment type="PTM">
    <text evidence="6">Phosphorylated by CheA. Phosphorylation of the N-terminal regulatory domain activates the methylesterase activity.</text>
</comment>
<dbReference type="PIRSF" id="PIRSF000876">
    <property type="entry name" value="RR_chemtxs_CheB"/>
    <property type="match status" value="1"/>
</dbReference>
<comment type="domain">
    <text evidence="6">Contains a C-terminal catalytic domain, and an N-terminal region which modulates catalytic activity.</text>
</comment>